<sequence length="172" mass="19776">MSKRGKEWRFDPPAYPSWGGIFEAVVKVAKTHLRRVIGETVLTFEELATVFCKIEAVLNSRPLCPVSSDPNDLEVLTPGHFLIGGPLTALPEYPFTETPLNRLTRFELLQQLSQSFWWRFSLEYLHLLQQRVKWCDKTDPPKVGDLVLVKETNMPTLSWRRGRILRLIVGAD</sequence>
<dbReference type="Proteomes" id="UP000694872">
    <property type="component" value="Unplaced"/>
</dbReference>
<dbReference type="RefSeq" id="XP_013181615.1">
    <property type="nucleotide sequence ID" value="XM_013326161.1"/>
</dbReference>
<feature type="non-terminal residue" evidence="2">
    <location>
        <position position="172"/>
    </location>
</feature>
<organism evidence="2">
    <name type="scientific">Papilio xuthus</name>
    <name type="common">Asian swallowtail butterfly</name>
    <dbReference type="NCBI Taxonomy" id="66420"/>
    <lineage>
        <taxon>Eukaryota</taxon>
        <taxon>Metazoa</taxon>
        <taxon>Ecdysozoa</taxon>
        <taxon>Arthropoda</taxon>
        <taxon>Hexapoda</taxon>
        <taxon>Insecta</taxon>
        <taxon>Pterygota</taxon>
        <taxon>Neoptera</taxon>
        <taxon>Endopterygota</taxon>
        <taxon>Lepidoptera</taxon>
        <taxon>Glossata</taxon>
        <taxon>Ditrysia</taxon>
        <taxon>Papilionoidea</taxon>
        <taxon>Papilionidae</taxon>
        <taxon>Papilioninae</taxon>
        <taxon>Papilio</taxon>
    </lineage>
</organism>
<reference evidence="2" key="1">
    <citation type="submission" date="2025-08" db="UniProtKB">
        <authorList>
            <consortium name="RefSeq"/>
        </authorList>
    </citation>
    <scope>IDENTIFICATION</scope>
</reference>
<protein>
    <submittedName>
        <fullName evidence="2">Uncharacterized protein LOC106127873</fullName>
    </submittedName>
</protein>
<gene>
    <name evidence="2" type="primary">LOC106127873</name>
</gene>
<evidence type="ECO:0000313" key="2">
    <source>
        <dbReference type="RefSeq" id="XP_013181615.1"/>
    </source>
</evidence>
<name>A0AAJ6ZYA6_PAPXU</name>
<dbReference type="AlphaFoldDB" id="A0AAJ6ZYA6"/>
<dbReference type="InterPro" id="IPR040676">
    <property type="entry name" value="DUF5641"/>
</dbReference>
<accession>A0AAJ6ZYA6</accession>
<dbReference type="Pfam" id="PF18701">
    <property type="entry name" value="DUF5641"/>
    <property type="match status" value="1"/>
</dbReference>
<proteinExistence type="predicted"/>
<dbReference type="KEGG" id="pxu:106127873"/>
<feature type="domain" description="DUF5641" evidence="1">
    <location>
        <begin position="104"/>
        <end position="172"/>
    </location>
</feature>
<evidence type="ECO:0000259" key="1">
    <source>
        <dbReference type="Pfam" id="PF18701"/>
    </source>
</evidence>
<dbReference type="GO" id="GO:0003676">
    <property type="term" value="F:nucleic acid binding"/>
    <property type="evidence" value="ECO:0007669"/>
    <property type="project" value="InterPro"/>
</dbReference>
<dbReference type="PANTHER" id="PTHR47331">
    <property type="entry name" value="PHD-TYPE DOMAIN-CONTAINING PROTEIN"/>
    <property type="match status" value="1"/>
</dbReference>
<dbReference type="GeneID" id="106127873"/>
<dbReference type="InterPro" id="IPR036397">
    <property type="entry name" value="RNaseH_sf"/>
</dbReference>
<dbReference type="Gene3D" id="3.30.420.10">
    <property type="entry name" value="Ribonuclease H-like superfamily/Ribonuclease H"/>
    <property type="match status" value="1"/>
</dbReference>